<keyword evidence="3" id="KW-1185">Reference proteome</keyword>
<proteinExistence type="predicted"/>
<evidence type="ECO:0000313" key="2">
    <source>
        <dbReference type="EMBL" id="TFK52376.1"/>
    </source>
</evidence>
<gene>
    <name evidence="2" type="ORF">OE88DRAFT_1657607</name>
</gene>
<feature type="compositionally biased region" description="Pro residues" evidence="1">
    <location>
        <begin position="27"/>
        <end position="39"/>
    </location>
</feature>
<protein>
    <submittedName>
        <fullName evidence="2">Uncharacterized protein</fullName>
    </submittedName>
</protein>
<evidence type="ECO:0000256" key="1">
    <source>
        <dbReference type="SAM" id="MobiDB-lite"/>
    </source>
</evidence>
<dbReference type="Proteomes" id="UP000305948">
    <property type="component" value="Unassembled WGS sequence"/>
</dbReference>
<accession>A0A5C3N7C8</accession>
<feature type="region of interest" description="Disordered" evidence="1">
    <location>
        <begin position="1"/>
        <end position="98"/>
    </location>
</feature>
<evidence type="ECO:0000313" key="3">
    <source>
        <dbReference type="Proteomes" id="UP000305948"/>
    </source>
</evidence>
<organism evidence="2 3">
    <name type="scientific">Heliocybe sulcata</name>
    <dbReference type="NCBI Taxonomy" id="5364"/>
    <lineage>
        <taxon>Eukaryota</taxon>
        <taxon>Fungi</taxon>
        <taxon>Dikarya</taxon>
        <taxon>Basidiomycota</taxon>
        <taxon>Agaricomycotina</taxon>
        <taxon>Agaricomycetes</taxon>
        <taxon>Gloeophyllales</taxon>
        <taxon>Gloeophyllaceae</taxon>
        <taxon>Heliocybe</taxon>
    </lineage>
</organism>
<dbReference type="InterPro" id="IPR028018">
    <property type="entry name" value="DUF4646"/>
</dbReference>
<name>A0A5C3N7C8_9AGAM</name>
<sequence length="152" mass="16876">MQQQGYISSPYPADPYSTQGRHSKGTPPAPYSPPSGPPPHMRHQGHSSSPYHGEHYSAHNEQSHRTAPAQEEGFSLSSFSRVFSGPSNPLDPPPPCFSRPVPQWVTYEQFPMMVTLGVGKELGDGFTELPPPSALQPHPFQRHDVQEADWHR</sequence>
<dbReference type="Pfam" id="PF15496">
    <property type="entry name" value="DUF4646"/>
    <property type="match status" value="1"/>
</dbReference>
<feature type="compositionally biased region" description="Basic and acidic residues" evidence="1">
    <location>
        <begin position="52"/>
        <end position="64"/>
    </location>
</feature>
<dbReference type="STRING" id="5364.A0A5C3N7C8"/>
<dbReference type="AlphaFoldDB" id="A0A5C3N7C8"/>
<feature type="region of interest" description="Disordered" evidence="1">
    <location>
        <begin position="124"/>
        <end position="152"/>
    </location>
</feature>
<dbReference type="EMBL" id="ML213509">
    <property type="protein sequence ID" value="TFK52376.1"/>
    <property type="molecule type" value="Genomic_DNA"/>
</dbReference>
<feature type="compositionally biased region" description="Basic and acidic residues" evidence="1">
    <location>
        <begin position="141"/>
        <end position="152"/>
    </location>
</feature>
<reference evidence="2 3" key="1">
    <citation type="journal article" date="2019" name="Nat. Ecol. Evol.">
        <title>Megaphylogeny resolves global patterns of mushroom evolution.</title>
        <authorList>
            <person name="Varga T."/>
            <person name="Krizsan K."/>
            <person name="Foldi C."/>
            <person name="Dima B."/>
            <person name="Sanchez-Garcia M."/>
            <person name="Sanchez-Ramirez S."/>
            <person name="Szollosi G.J."/>
            <person name="Szarkandi J.G."/>
            <person name="Papp V."/>
            <person name="Albert L."/>
            <person name="Andreopoulos W."/>
            <person name="Angelini C."/>
            <person name="Antonin V."/>
            <person name="Barry K.W."/>
            <person name="Bougher N.L."/>
            <person name="Buchanan P."/>
            <person name="Buyck B."/>
            <person name="Bense V."/>
            <person name="Catcheside P."/>
            <person name="Chovatia M."/>
            <person name="Cooper J."/>
            <person name="Damon W."/>
            <person name="Desjardin D."/>
            <person name="Finy P."/>
            <person name="Geml J."/>
            <person name="Haridas S."/>
            <person name="Hughes K."/>
            <person name="Justo A."/>
            <person name="Karasinski D."/>
            <person name="Kautmanova I."/>
            <person name="Kiss B."/>
            <person name="Kocsube S."/>
            <person name="Kotiranta H."/>
            <person name="LaButti K.M."/>
            <person name="Lechner B.E."/>
            <person name="Liimatainen K."/>
            <person name="Lipzen A."/>
            <person name="Lukacs Z."/>
            <person name="Mihaltcheva S."/>
            <person name="Morgado L.N."/>
            <person name="Niskanen T."/>
            <person name="Noordeloos M.E."/>
            <person name="Ohm R.A."/>
            <person name="Ortiz-Santana B."/>
            <person name="Ovrebo C."/>
            <person name="Racz N."/>
            <person name="Riley R."/>
            <person name="Savchenko A."/>
            <person name="Shiryaev A."/>
            <person name="Soop K."/>
            <person name="Spirin V."/>
            <person name="Szebenyi C."/>
            <person name="Tomsovsky M."/>
            <person name="Tulloss R.E."/>
            <person name="Uehling J."/>
            <person name="Grigoriev I.V."/>
            <person name="Vagvolgyi C."/>
            <person name="Papp T."/>
            <person name="Martin F.M."/>
            <person name="Miettinen O."/>
            <person name="Hibbett D.S."/>
            <person name="Nagy L.G."/>
        </authorList>
    </citation>
    <scope>NUCLEOTIDE SEQUENCE [LARGE SCALE GENOMIC DNA]</scope>
    <source>
        <strain evidence="2 3">OMC1185</strain>
    </source>
</reference>